<protein>
    <submittedName>
        <fullName evidence="2">Collagen adhesion protein</fullName>
    </submittedName>
</protein>
<dbReference type="InterPro" id="IPR041033">
    <property type="entry name" value="SpaA_PFL_dom_1"/>
</dbReference>
<dbReference type="EMBL" id="AJWZ01005972">
    <property type="protein sequence ID" value="EKC61092.1"/>
    <property type="molecule type" value="Genomic_DNA"/>
</dbReference>
<dbReference type="AlphaFoldDB" id="K1SKK4"/>
<sequence length="120" mass="13553">MEKHLSAVIGIFKAEETEFTKDTALMTTTSAKDGSFSFAKVPYGKWIVREIEQPKGFVLDEKAYEVNISKAEQVVEIEIVNEYVHGNIRLTKVDAEYPDNKLTGATFEVYKDTNENGKID</sequence>
<evidence type="ECO:0000313" key="2">
    <source>
        <dbReference type="EMBL" id="EKC61092.1"/>
    </source>
</evidence>
<gene>
    <name evidence="2" type="ORF">OBE_08651</name>
</gene>
<feature type="non-terminal residue" evidence="2">
    <location>
        <position position="120"/>
    </location>
</feature>
<proteinExistence type="predicted"/>
<dbReference type="InterPro" id="IPR013783">
    <property type="entry name" value="Ig-like_fold"/>
</dbReference>
<comment type="caution">
    <text evidence="2">The sequence shown here is derived from an EMBL/GenBank/DDBJ whole genome shotgun (WGS) entry which is preliminary data.</text>
</comment>
<name>K1SKK4_9ZZZZ</name>
<dbReference type="Pfam" id="PF17802">
    <property type="entry name" value="SpaA"/>
    <property type="match status" value="1"/>
</dbReference>
<reference evidence="2" key="1">
    <citation type="journal article" date="2013" name="Environ. Microbiol.">
        <title>Microbiota from the distal guts of lean and obese adolescents exhibit partial functional redundancy besides clear differences in community structure.</title>
        <authorList>
            <person name="Ferrer M."/>
            <person name="Ruiz A."/>
            <person name="Lanza F."/>
            <person name="Haange S.B."/>
            <person name="Oberbach A."/>
            <person name="Till H."/>
            <person name="Bargiela R."/>
            <person name="Campoy C."/>
            <person name="Segura M.T."/>
            <person name="Richter M."/>
            <person name="von Bergen M."/>
            <person name="Seifert J."/>
            <person name="Suarez A."/>
        </authorList>
    </citation>
    <scope>NUCLEOTIDE SEQUENCE</scope>
</reference>
<dbReference type="Gene3D" id="2.60.40.10">
    <property type="entry name" value="Immunoglobulins"/>
    <property type="match status" value="1"/>
</dbReference>
<dbReference type="SUPFAM" id="SSF49478">
    <property type="entry name" value="Cna protein B-type domain"/>
    <property type="match status" value="1"/>
</dbReference>
<evidence type="ECO:0000259" key="1">
    <source>
        <dbReference type="Pfam" id="PF17802"/>
    </source>
</evidence>
<organism evidence="2">
    <name type="scientific">human gut metagenome</name>
    <dbReference type="NCBI Taxonomy" id="408170"/>
    <lineage>
        <taxon>unclassified sequences</taxon>
        <taxon>metagenomes</taxon>
        <taxon>organismal metagenomes</taxon>
    </lineage>
</organism>
<feature type="domain" description="SpaA-like prealbumin fold" evidence="1">
    <location>
        <begin position="7"/>
        <end position="82"/>
    </location>
</feature>
<accession>K1SKK4</accession>